<dbReference type="Pfam" id="PF02910">
    <property type="entry name" value="Succ_DH_flav_C"/>
    <property type="match status" value="1"/>
</dbReference>
<evidence type="ECO:0000256" key="10">
    <source>
        <dbReference type="ARBA" id="ARBA00048305"/>
    </source>
</evidence>
<dbReference type="EC" id="1.4.3.16" evidence="4 11"/>
<dbReference type="NCBIfam" id="TIGR00551">
    <property type="entry name" value="nadB"/>
    <property type="match status" value="1"/>
</dbReference>
<comment type="subcellular location">
    <subcellularLocation>
        <location evidence="12">Cytoplasm</location>
    </subcellularLocation>
</comment>
<dbReference type="InterPro" id="IPR005288">
    <property type="entry name" value="NadB"/>
</dbReference>
<evidence type="ECO:0000256" key="3">
    <source>
        <dbReference type="ARBA" id="ARBA00008562"/>
    </source>
</evidence>
<dbReference type="GO" id="GO:0008734">
    <property type="term" value="F:L-aspartate oxidase activity"/>
    <property type="evidence" value="ECO:0007669"/>
    <property type="project" value="UniProtKB-UniRule"/>
</dbReference>
<dbReference type="EMBL" id="WMIB01000003">
    <property type="protein sequence ID" value="MTH52999.1"/>
    <property type="molecule type" value="Genomic_DNA"/>
</dbReference>
<evidence type="ECO:0000256" key="13">
    <source>
        <dbReference type="SAM" id="Phobius"/>
    </source>
</evidence>
<gene>
    <name evidence="16" type="primary">nadB</name>
    <name evidence="16" type="ORF">GKZ89_06210</name>
</gene>
<dbReference type="AlphaFoldDB" id="A0A7X2S3K7"/>
<dbReference type="FunFam" id="3.90.700.10:FF:000002">
    <property type="entry name" value="L-aspartate oxidase"/>
    <property type="match status" value="1"/>
</dbReference>
<dbReference type="SUPFAM" id="SSF46977">
    <property type="entry name" value="Succinate dehydrogenase/fumarate reductase flavoprotein C-terminal domain"/>
    <property type="match status" value="1"/>
</dbReference>
<protein>
    <recommendedName>
        <fullName evidence="5 11">L-aspartate oxidase</fullName>
        <ecNumber evidence="4 11">1.4.3.16</ecNumber>
    </recommendedName>
</protein>
<keyword evidence="13" id="KW-1133">Transmembrane helix</keyword>
<evidence type="ECO:0000256" key="8">
    <source>
        <dbReference type="ARBA" id="ARBA00022827"/>
    </source>
</evidence>
<organism evidence="16 17">
    <name type="scientific">Metabacillus mangrovi</name>
    <dbReference type="NCBI Taxonomy" id="1491830"/>
    <lineage>
        <taxon>Bacteria</taxon>
        <taxon>Bacillati</taxon>
        <taxon>Bacillota</taxon>
        <taxon>Bacilli</taxon>
        <taxon>Bacillales</taxon>
        <taxon>Bacillaceae</taxon>
        <taxon>Metabacillus</taxon>
    </lineage>
</organism>
<evidence type="ECO:0000256" key="11">
    <source>
        <dbReference type="NCBIfam" id="TIGR00551"/>
    </source>
</evidence>
<dbReference type="Gene3D" id="3.90.700.10">
    <property type="entry name" value="Succinate dehydrogenase/fumarate reductase flavoprotein, catalytic domain"/>
    <property type="match status" value="1"/>
</dbReference>
<keyword evidence="6 12" id="KW-0285">Flavoprotein</keyword>
<evidence type="ECO:0000313" key="17">
    <source>
        <dbReference type="Proteomes" id="UP000434639"/>
    </source>
</evidence>
<evidence type="ECO:0000256" key="2">
    <source>
        <dbReference type="ARBA" id="ARBA00004950"/>
    </source>
</evidence>
<dbReference type="Proteomes" id="UP000434639">
    <property type="component" value="Unassembled WGS sequence"/>
</dbReference>
<keyword evidence="13" id="KW-0812">Transmembrane</keyword>
<dbReference type="SUPFAM" id="SSF51905">
    <property type="entry name" value="FAD/NAD(P)-binding domain"/>
    <property type="match status" value="1"/>
</dbReference>
<dbReference type="NCBIfam" id="NF005978">
    <property type="entry name" value="PRK08071.1"/>
    <property type="match status" value="1"/>
</dbReference>
<evidence type="ECO:0000256" key="1">
    <source>
        <dbReference type="ARBA" id="ARBA00001974"/>
    </source>
</evidence>
<sequence>MPQTDVVIVGSGIAALAVAYYICEELNVVMLTKGRVQDGNSAMAQGGIAGALAKEDSWRLHGEDTVLAGDGHTDREAAMQLAKEGKELLLHLLQDGLPADRDVDGSLKLGMEGAHRLHRIVHSGGDESGRMTVQFLLEKIRHKVKIIEHTMVTEILVENGVCYGVRTLGRDGRHAELTAGAVVLAAGGCGKLYAHTSNHPSSTGDGPALAYRAGARLADMEFVQFHPTMLVKDGHVKGLISEAVRGEGAFLQDSSGERIMEKAHPLKDLAPRDIVSREIFRRLQAGESTFLNIRSIRSFDKRFPGIASLCRNHGISLEHGLIPVKPGMHFFMGGVKTGSRGQTSLRRLYAAGESACTGVHGANRLASNSLLEGLVFGRRIAAELKNVKQAEKTSVPGRTLIKAYSVSRLELEEMMEAYAGIERSGEGLRRLTDWFRSLTYREADSGSLTWEEIELSNMVTAAGMIAFSALEREESRGGHYRSDFPVKREEWLRKEIIWERVKKRLEVTG</sequence>
<keyword evidence="17" id="KW-1185">Reference proteome</keyword>
<dbReference type="OrthoDB" id="9806724at2"/>
<name>A0A7X2S3K7_9BACI</name>
<feature type="domain" description="FAD-dependent oxidoreductase 2 FAD-binding" evidence="14">
    <location>
        <begin position="5"/>
        <end position="370"/>
    </location>
</feature>
<evidence type="ECO:0000256" key="7">
    <source>
        <dbReference type="ARBA" id="ARBA00022642"/>
    </source>
</evidence>
<dbReference type="RefSeq" id="WP_155111527.1">
    <property type="nucleotide sequence ID" value="NZ_WMIB01000003.1"/>
</dbReference>
<keyword evidence="7 12" id="KW-0662">Pyridine nucleotide biosynthesis</keyword>
<dbReference type="PANTHER" id="PTHR42716">
    <property type="entry name" value="L-ASPARTATE OXIDASE"/>
    <property type="match status" value="1"/>
</dbReference>
<evidence type="ECO:0000256" key="12">
    <source>
        <dbReference type="RuleBase" id="RU362049"/>
    </source>
</evidence>
<evidence type="ECO:0000256" key="5">
    <source>
        <dbReference type="ARBA" id="ARBA00021901"/>
    </source>
</evidence>
<evidence type="ECO:0000256" key="9">
    <source>
        <dbReference type="ARBA" id="ARBA00023002"/>
    </source>
</evidence>
<comment type="catalytic activity">
    <reaction evidence="10">
        <text>L-aspartate + O2 = iminosuccinate + H2O2</text>
        <dbReference type="Rhea" id="RHEA:25876"/>
        <dbReference type="ChEBI" id="CHEBI:15379"/>
        <dbReference type="ChEBI" id="CHEBI:16240"/>
        <dbReference type="ChEBI" id="CHEBI:29991"/>
        <dbReference type="ChEBI" id="CHEBI:77875"/>
        <dbReference type="EC" id="1.4.3.16"/>
    </reaction>
    <physiologicalReaction direction="left-to-right" evidence="10">
        <dbReference type="Rhea" id="RHEA:25877"/>
    </physiologicalReaction>
</comment>
<keyword evidence="9 12" id="KW-0560">Oxidoreductase</keyword>
<feature type="transmembrane region" description="Helical" evidence="13">
    <location>
        <begin position="6"/>
        <end position="23"/>
    </location>
</feature>
<dbReference type="InterPro" id="IPR037099">
    <property type="entry name" value="Fum_R/Succ_DH_flav-like_C_sf"/>
</dbReference>
<evidence type="ECO:0000259" key="14">
    <source>
        <dbReference type="Pfam" id="PF00890"/>
    </source>
</evidence>
<evidence type="ECO:0000256" key="6">
    <source>
        <dbReference type="ARBA" id="ARBA00022630"/>
    </source>
</evidence>
<keyword evidence="13" id="KW-0472">Membrane</keyword>
<keyword evidence="8 12" id="KW-0274">FAD</keyword>
<dbReference type="GO" id="GO:0005737">
    <property type="term" value="C:cytoplasm"/>
    <property type="evidence" value="ECO:0007669"/>
    <property type="project" value="UniProtKB-SubCell"/>
</dbReference>
<dbReference type="GO" id="GO:0034628">
    <property type="term" value="P:'de novo' NAD+ biosynthetic process from L-aspartate"/>
    <property type="evidence" value="ECO:0007669"/>
    <property type="project" value="TreeGrafter"/>
</dbReference>
<evidence type="ECO:0000259" key="15">
    <source>
        <dbReference type="Pfam" id="PF02910"/>
    </source>
</evidence>
<dbReference type="GO" id="GO:0033765">
    <property type="term" value="F:steroid dehydrogenase activity, acting on the CH-CH group of donors"/>
    <property type="evidence" value="ECO:0007669"/>
    <property type="project" value="UniProtKB-ARBA"/>
</dbReference>
<feature type="domain" description="Fumarate reductase/succinate dehydrogenase flavoprotein-like C-terminal" evidence="15">
    <location>
        <begin position="408"/>
        <end position="502"/>
    </location>
</feature>
<comment type="similarity">
    <text evidence="3 12">Belongs to the FAD-dependent oxidoreductase 2 family. NadB subfamily.</text>
</comment>
<comment type="caution">
    <text evidence="16">The sequence shown here is derived from an EMBL/GenBank/DDBJ whole genome shotgun (WGS) entry which is preliminary data.</text>
</comment>
<dbReference type="InterPro" id="IPR027477">
    <property type="entry name" value="Succ_DH/fumarate_Rdtase_cat_sf"/>
</dbReference>
<dbReference type="PANTHER" id="PTHR42716:SF2">
    <property type="entry name" value="L-ASPARTATE OXIDASE, CHLOROPLASTIC"/>
    <property type="match status" value="1"/>
</dbReference>
<dbReference type="Gene3D" id="1.20.58.100">
    <property type="entry name" value="Fumarate reductase/succinate dehydrogenase flavoprotein-like, C-terminal domain"/>
    <property type="match status" value="1"/>
</dbReference>
<accession>A0A7X2S3K7</accession>
<dbReference type="UniPathway" id="UPA00253">
    <property type="reaction ID" value="UER00326"/>
</dbReference>
<dbReference type="InterPro" id="IPR036188">
    <property type="entry name" value="FAD/NAD-bd_sf"/>
</dbReference>
<dbReference type="InterPro" id="IPR015939">
    <property type="entry name" value="Fum_Rdtase/Succ_DH_flav-like_C"/>
</dbReference>
<dbReference type="Gene3D" id="3.50.50.60">
    <property type="entry name" value="FAD/NAD(P)-binding domain"/>
    <property type="match status" value="1"/>
</dbReference>
<dbReference type="InterPro" id="IPR003953">
    <property type="entry name" value="FAD-dep_OxRdtase_2_FAD-bd"/>
</dbReference>
<reference evidence="16 17" key="1">
    <citation type="journal article" date="2017" name="Int. J. Syst. Evol. Microbiol.">
        <title>Bacillus mangrovi sp. nov., isolated from a sediment sample from a mangrove forest.</title>
        <authorList>
            <person name="Gupta V."/>
            <person name="Singh P.K."/>
            <person name="Korpole S."/>
            <person name="Tanuku N.R.S."/>
            <person name="Pinnaka A.K."/>
        </authorList>
    </citation>
    <scope>NUCLEOTIDE SEQUENCE [LARGE SCALE GENOMIC DNA]</scope>
    <source>
        <strain evidence="16 17">KCTC 33872</strain>
    </source>
</reference>
<dbReference type="SUPFAM" id="SSF56425">
    <property type="entry name" value="Succinate dehydrogenase/fumarate reductase flavoprotein, catalytic domain"/>
    <property type="match status" value="1"/>
</dbReference>
<dbReference type="Pfam" id="PF00890">
    <property type="entry name" value="FAD_binding_2"/>
    <property type="match status" value="1"/>
</dbReference>
<comment type="function">
    <text evidence="12">Catalyzes the oxidation of L-aspartate to iminoaspartate.</text>
</comment>
<comment type="cofactor">
    <cofactor evidence="1 12">
        <name>FAD</name>
        <dbReference type="ChEBI" id="CHEBI:57692"/>
    </cofactor>
</comment>
<evidence type="ECO:0000256" key="4">
    <source>
        <dbReference type="ARBA" id="ARBA00012173"/>
    </source>
</evidence>
<evidence type="ECO:0000313" key="16">
    <source>
        <dbReference type="EMBL" id="MTH52999.1"/>
    </source>
</evidence>
<comment type="pathway">
    <text evidence="2 12">Cofactor biosynthesis; NAD(+) biosynthesis; iminoaspartate from L-aspartate (oxidase route): step 1/1.</text>
</comment>
<proteinExistence type="inferred from homology"/>